<sequence>MFFVVPALAVIGAVVTTVFILDSLRSPLELITSYLMPYFLPGEEQSLVKRFGPWAAVTGCTDGIGRQYALELARRGLSLVLISRNPDKLAALAGEIEKQHGVKTKVIVADFSHGAPVYEHIERELGTIPVGILVNNVGVNYPYPMPLCEVPAATAWELVAVNAGAVTLLSRLLLARMAARGAGALVNVSSGSELQPLPLMTVYAATKAYVRSFTHAVREEYASRGIVVQHVSPLFVSTKMNAFSERVMRGSLLVPDAESYARSAVATLGRVQDTTGFWSHGLQYTFIKMVPVWLRTKIGHHLNKQFREEYMQNSKKKSQLTVVPRSGDLSILDRSWGIRCGDDAGGLATATCLFAAVEFWCLAPQGEVSTFRSLLVEEFR</sequence>
<evidence type="ECO:0000256" key="4">
    <source>
        <dbReference type="ARBA" id="ARBA00023128"/>
    </source>
</evidence>
<dbReference type="FunFam" id="3.40.50.720:FF:000137">
    <property type="entry name" value="Hydroxysteroid (17-beta) dehydrogenase 3"/>
    <property type="match status" value="1"/>
</dbReference>
<keyword evidence="4" id="KW-0496">Mitochondrion</keyword>
<evidence type="ECO:0000313" key="6">
    <source>
        <dbReference type="EMBL" id="CAG9121727.1"/>
    </source>
</evidence>
<dbReference type="Proteomes" id="UP000653454">
    <property type="component" value="Unassembled WGS sequence"/>
</dbReference>
<dbReference type="InterPro" id="IPR036291">
    <property type="entry name" value="NAD(P)-bd_dom_sf"/>
</dbReference>
<comment type="subcellular location">
    <subcellularLocation>
        <location evidence="1">Mitochondrion</location>
    </subcellularLocation>
</comment>
<dbReference type="PRINTS" id="PR00080">
    <property type="entry name" value="SDRFAMILY"/>
</dbReference>
<comment type="caution">
    <text evidence="6">The sequence shown here is derived from an EMBL/GenBank/DDBJ whole genome shotgun (WGS) entry which is preliminary data.</text>
</comment>
<comment type="similarity">
    <text evidence="5">Belongs to the short-chain dehydrogenases/reductases (SDR) family. 17-beta-HSD 3 subfamily.</text>
</comment>
<evidence type="ECO:0000313" key="7">
    <source>
        <dbReference type="Proteomes" id="UP000653454"/>
    </source>
</evidence>
<proteinExistence type="inferred from homology"/>
<reference evidence="6" key="1">
    <citation type="submission" date="2020-11" db="EMBL/GenBank/DDBJ databases">
        <authorList>
            <person name="Whiteford S."/>
        </authorList>
    </citation>
    <scope>NUCLEOTIDE SEQUENCE</scope>
</reference>
<evidence type="ECO:0000256" key="3">
    <source>
        <dbReference type="ARBA" id="ARBA00023002"/>
    </source>
</evidence>
<dbReference type="PANTHER" id="PTHR44889:SF1">
    <property type="entry name" value="INACTIVE HYDROXYSTEROID DEHYDROGENASE-LIKE PROTEIN 1"/>
    <property type="match status" value="1"/>
</dbReference>
<name>A0A8S4F1S3_PLUXY</name>
<dbReference type="InterPro" id="IPR052149">
    <property type="entry name" value="17-beta-HSD3-like"/>
</dbReference>
<dbReference type="InterPro" id="IPR002347">
    <property type="entry name" value="SDR_fam"/>
</dbReference>
<dbReference type="PRINTS" id="PR00081">
    <property type="entry name" value="GDHRDH"/>
</dbReference>
<dbReference type="AlphaFoldDB" id="A0A8S4F1S3"/>
<dbReference type="SUPFAM" id="SSF51735">
    <property type="entry name" value="NAD(P)-binding Rossmann-fold domains"/>
    <property type="match status" value="1"/>
</dbReference>
<keyword evidence="3" id="KW-0560">Oxidoreductase</keyword>
<keyword evidence="7" id="KW-1185">Reference proteome</keyword>
<evidence type="ECO:0000256" key="1">
    <source>
        <dbReference type="ARBA" id="ARBA00004173"/>
    </source>
</evidence>
<evidence type="ECO:0000256" key="5">
    <source>
        <dbReference type="ARBA" id="ARBA00038261"/>
    </source>
</evidence>
<gene>
    <name evidence="6" type="ORF">PLXY2_LOCUS7442</name>
</gene>
<dbReference type="InterPro" id="IPR020904">
    <property type="entry name" value="Sc_DH/Rdtase_CS"/>
</dbReference>
<dbReference type="GO" id="GO:0005739">
    <property type="term" value="C:mitochondrion"/>
    <property type="evidence" value="ECO:0007669"/>
    <property type="project" value="UniProtKB-SubCell"/>
</dbReference>
<dbReference type="Pfam" id="PF00106">
    <property type="entry name" value="adh_short"/>
    <property type="match status" value="1"/>
</dbReference>
<dbReference type="CDD" id="cd05356">
    <property type="entry name" value="17beta-HSD1_like_SDR_c"/>
    <property type="match status" value="1"/>
</dbReference>
<keyword evidence="2" id="KW-0521">NADP</keyword>
<dbReference type="Gene3D" id="3.40.50.720">
    <property type="entry name" value="NAD(P)-binding Rossmann-like Domain"/>
    <property type="match status" value="1"/>
</dbReference>
<organism evidence="6 7">
    <name type="scientific">Plutella xylostella</name>
    <name type="common">Diamondback moth</name>
    <name type="synonym">Plutella maculipennis</name>
    <dbReference type="NCBI Taxonomy" id="51655"/>
    <lineage>
        <taxon>Eukaryota</taxon>
        <taxon>Metazoa</taxon>
        <taxon>Ecdysozoa</taxon>
        <taxon>Arthropoda</taxon>
        <taxon>Hexapoda</taxon>
        <taxon>Insecta</taxon>
        <taxon>Pterygota</taxon>
        <taxon>Neoptera</taxon>
        <taxon>Endopterygota</taxon>
        <taxon>Lepidoptera</taxon>
        <taxon>Glossata</taxon>
        <taxon>Ditrysia</taxon>
        <taxon>Yponomeutoidea</taxon>
        <taxon>Plutellidae</taxon>
        <taxon>Plutella</taxon>
    </lineage>
</organism>
<accession>A0A8S4F1S3</accession>
<dbReference type="EMBL" id="CAJHNJ030000025">
    <property type="protein sequence ID" value="CAG9121727.1"/>
    <property type="molecule type" value="Genomic_DNA"/>
</dbReference>
<evidence type="ECO:0000256" key="2">
    <source>
        <dbReference type="ARBA" id="ARBA00022857"/>
    </source>
</evidence>
<dbReference type="GO" id="GO:0016491">
    <property type="term" value="F:oxidoreductase activity"/>
    <property type="evidence" value="ECO:0007669"/>
    <property type="project" value="UniProtKB-KW"/>
</dbReference>
<dbReference type="PANTHER" id="PTHR44889">
    <property type="entry name" value="INACTIVE HYDROXYSTEROID DEHYDROGENASE-LIKE PROTEIN 1"/>
    <property type="match status" value="1"/>
</dbReference>
<dbReference type="PROSITE" id="PS00061">
    <property type="entry name" value="ADH_SHORT"/>
    <property type="match status" value="1"/>
</dbReference>
<protein>
    <submittedName>
        <fullName evidence="6">(diamondback moth) hypothetical protein</fullName>
    </submittedName>
</protein>